<comment type="subcellular location">
    <subcellularLocation>
        <location evidence="1">Cytoplasm</location>
    </subcellularLocation>
</comment>
<dbReference type="InterPro" id="IPR041679">
    <property type="entry name" value="DNA2/NAM7-like_C"/>
</dbReference>
<dbReference type="GO" id="GO:0005694">
    <property type="term" value="C:chromosome"/>
    <property type="evidence" value="ECO:0007669"/>
    <property type="project" value="UniProtKB-ARBA"/>
</dbReference>
<dbReference type="GO" id="GO:0005737">
    <property type="term" value="C:cytoplasm"/>
    <property type="evidence" value="ECO:0007669"/>
    <property type="project" value="UniProtKB-SubCell"/>
</dbReference>
<keyword evidence="7 11" id="KW-0347">Helicase</keyword>
<dbReference type="EMBL" id="CP003389">
    <property type="protein sequence ID" value="AFE06972.1"/>
    <property type="molecule type" value="Genomic_DNA"/>
</dbReference>
<gene>
    <name evidence="11" type="ordered locus">COCOR_06518</name>
</gene>
<dbReference type="Gene3D" id="3.40.50.300">
    <property type="entry name" value="P-loop containing nucleotide triphosphate hydrolases"/>
    <property type="match status" value="2"/>
</dbReference>
<reference evidence="12" key="2">
    <citation type="submission" date="2012-03" db="EMBL/GenBank/DDBJ databases">
        <title>Genome sequence of the fruiting myxobacterium Corallococcus coralloides DSM 2259.</title>
        <authorList>
            <person name="Huntley S."/>
            <person name="Zhang Y."/>
            <person name="Treuner-Lange A."/>
            <person name="Sensen C.W."/>
            <person name="Sogaard-Andersen L."/>
        </authorList>
    </citation>
    <scope>NUCLEOTIDE SEQUENCE [LARGE SCALE GENOMIC DNA]</scope>
    <source>
        <strain evidence="12">ATCC 25202 / DSM 2259 / NBRC 100086 / M2</strain>
    </source>
</reference>
<dbReference type="InterPro" id="IPR050534">
    <property type="entry name" value="Coronavir_polyprotein_1ab"/>
</dbReference>
<dbReference type="EC" id="3.6.4.12" evidence="3"/>
<proteinExistence type="inferred from homology"/>
<dbReference type="Gene3D" id="2.40.30.270">
    <property type="match status" value="1"/>
</dbReference>
<evidence type="ECO:0000256" key="5">
    <source>
        <dbReference type="ARBA" id="ARBA00022741"/>
    </source>
</evidence>
<evidence type="ECO:0000256" key="3">
    <source>
        <dbReference type="ARBA" id="ARBA00012551"/>
    </source>
</evidence>
<dbReference type="Pfam" id="PF13086">
    <property type="entry name" value="AAA_11"/>
    <property type="match status" value="1"/>
</dbReference>
<dbReference type="GO" id="GO:0003723">
    <property type="term" value="F:RNA binding"/>
    <property type="evidence" value="ECO:0007669"/>
    <property type="project" value="InterPro"/>
</dbReference>
<dbReference type="GO" id="GO:0005524">
    <property type="term" value="F:ATP binding"/>
    <property type="evidence" value="ECO:0007669"/>
    <property type="project" value="UniProtKB-KW"/>
</dbReference>
<evidence type="ECO:0000256" key="4">
    <source>
        <dbReference type="ARBA" id="ARBA00022490"/>
    </source>
</evidence>
<keyword evidence="12" id="KW-1185">Reference proteome</keyword>
<dbReference type="PANTHER" id="PTHR43788:SF8">
    <property type="entry name" value="DNA-BINDING PROTEIN SMUBP-2"/>
    <property type="match status" value="1"/>
</dbReference>
<organism evidence="11 12">
    <name type="scientific">Corallococcus coralloides (strain ATCC 25202 / DSM 2259 / NBRC 100086 / M2)</name>
    <name type="common">Myxococcus coralloides</name>
    <dbReference type="NCBI Taxonomy" id="1144275"/>
    <lineage>
        <taxon>Bacteria</taxon>
        <taxon>Pseudomonadati</taxon>
        <taxon>Myxococcota</taxon>
        <taxon>Myxococcia</taxon>
        <taxon>Myxococcales</taxon>
        <taxon>Cystobacterineae</taxon>
        <taxon>Myxococcaceae</taxon>
        <taxon>Corallococcus</taxon>
    </lineage>
</organism>
<dbReference type="SUPFAM" id="SSF52540">
    <property type="entry name" value="P-loop containing nucleoside triphosphate hydrolases"/>
    <property type="match status" value="1"/>
</dbReference>
<dbReference type="GO" id="GO:0016787">
    <property type="term" value="F:hydrolase activity"/>
    <property type="evidence" value="ECO:0007669"/>
    <property type="project" value="UniProtKB-KW"/>
</dbReference>
<accession>H8MUJ3</accession>
<keyword evidence="6" id="KW-0378">Hydrolase</keyword>
<keyword evidence="4" id="KW-0963">Cytoplasm</keyword>
<dbReference type="AlphaFoldDB" id="H8MUJ3"/>
<evidence type="ECO:0000256" key="1">
    <source>
        <dbReference type="ARBA" id="ARBA00004496"/>
    </source>
</evidence>
<keyword evidence="5" id="KW-0547">Nucleotide-binding</keyword>
<dbReference type="InterPro" id="IPR041677">
    <property type="entry name" value="DNA2/NAM7_AAA_11"/>
</dbReference>
<evidence type="ECO:0000259" key="10">
    <source>
        <dbReference type="SMART" id="SM00382"/>
    </source>
</evidence>
<dbReference type="InterPro" id="IPR047187">
    <property type="entry name" value="SF1_C_Upf1"/>
</dbReference>
<dbReference type="STRING" id="1144275.COCOR_06518"/>
<reference evidence="11 12" key="1">
    <citation type="journal article" date="2012" name="J. Bacteriol.">
        <title>Complete Genome Sequence of the Fruiting Myxobacterium Corallococcus coralloides DSM 2259.</title>
        <authorList>
            <person name="Huntley S."/>
            <person name="Zhang Y."/>
            <person name="Treuner-Lange A."/>
            <person name="Kneip S."/>
            <person name="Sensen C.W."/>
            <person name="Sogaard-Andersen L."/>
        </authorList>
    </citation>
    <scope>NUCLEOTIDE SEQUENCE [LARGE SCALE GENOMIC DNA]</scope>
    <source>
        <strain evidence="12">ATCC 25202 / DSM 2259 / NBRC 100086 / M2</strain>
    </source>
</reference>
<protein>
    <recommendedName>
        <fullName evidence="3">DNA helicase</fullName>
        <ecNumber evidence="3">3.6.4.12</ecNumber>
    </recommendedName>
</protein>
<dbReference type="GO" id="GO:0043139">
    <property type="term" value="F:5'-3' DNA helicase activity"/>
    <property type="evidence" value="ECO:0007669"/>
    <property type="project" value="TreeGrafter"/>
</dbReference>
<evidence type="ECO:0000256" key="9">
    <source>
        <dbReference type="SAM" id="Coils"/>
    </source>
</evidence>
<keyword evidence="9" id="KW-0175">Coiled coil</keyword>
<comment type="similarity">
    <text evidence="2">Belongs to the DNA2/NAM7 helicase family.</text>
</comment>
<dbReference type="FunFam" id="3.40.50.300:FF:000326">
    <property type="entry name" value="P-loop containing nucleoside triphosphate hydrolase"/>
    <property type="match status" value="1"/>
</dbReference>
<dbReference type="Pfam" id="PF13087">
    <property type="entry name" value="AAA_12"/>
    <property type="match status" value="1"/>
</dbReference>
<dbReference type="Pfam" id="PF21138">
    <property type="entry name" value="SMUBP-2_HCS1_1B"/>
    <property type="match status" value="1"/>
</dbReference>
<dbReference type="Proteomes" id="UP000007587">
    <property type="component" value="Chromosome"/>
</dbReference>
<evidence type="ECO:0000256" key="2">
    <source>
        <dbReference type="ARBA" id="ARBA00007913"/>
    </source>
</evidence>
<dbReference type="KEGG" id="ccx:COCOR_06518"/>
<dbReference type="InterPro" id="IPR003593">
    <property type="entry name" value="AAA+_ATPase"/>
</dbReference>
<dbReference type="PANTHER" id="PTHR43788">
    <property type="entry name" value="DNA2/NAM7 HELICASE FAMILY MEMBER"/>
    <property type="match status" value="1"/>
</dbReference>
<evidence type="ECO:0000256" key="7">
    <source>
        <dbReference type="ARBA" id="ARBA00022806"/>
    </source>
</evidence>
<evidence type="ECO:0000313" key="12">
    <source>
        <dbReference type="Proteomes" id="UP000007587"/>
    </source>
</evidence>
<dbReference type="eggNOG" id="COG1198">
    <property type="taxonomic scope" value="Bacteria"/>
</dbReference>
<dbReference type="CDD" id="cd18808">
    <property type="entry name" value="SF1_C_Upf1"/>
    <property type="match status" value="1"/>
</dbReference>
<keyword evidence="8" id="KW-0067">ATP-binding</keyword>
<evidence type="ECO:0000256" key="8">
    <source>
        <dbReference type="ARBA" id="ARBA00022840"/>
    </source>
</evidence>
<dbReference type="InParanoid" id="H8MUJ3"/>
<dbReference type="eggNOG" id="COG1112">
    <property type="taxonomic scope" value="Bacteria"/>
</dbReference>
<evidence type="ECO:0000313" key="11">
    <source>
        <dbReference type="EMBL" id="AFE06972.1"/>
    </source>
</evidence>
<dbReference type="InterPro" id="IPR027417">
    <property type="entry name" value="P-loop_NTPase"/>
</dbReference>
<feature type="domain" description="AAA+ ATPase" evidence="10">
    <location>
        <begin position="207"/>
        <end position="619"/>
    </location>
</feature>
<feature type="coiled-coil region" evidence="9">
    <location>
        <begin position="324"/>
        <end position="351"/>
    </location>
</feature>
<sequence length="653" mass="71782">MTEGAPGWHDRDMARDVSFFDRLGSLLAQEREAEKARMTSLAQGLTLREREEQGLSVLDLETVEEEVGLGGRILLTLARADRGRLPTRVSNGDLVAVLPRRAEVKDPAKALVSRATSTRIQLAFDREPPAYLSEGLLRLDVVPNDVTYERVRAGLQRVKAMDKGQERHKREVLLGNEPPRFDNTKDFTPTRPLNPEQQDAAMRALAAEDFFLVHGPPGTGKSTVLAEVAAQAVARGERLLCTAASNAAVDHLLELCLEQGLRAIRVGHPARVAARLQEHTLDIVVEEHPDRVVSRDLFDEAFDLFGYARRQRSQGRSRERFSNARSSTAEAKDLMDEARKLEKKAVKAVLARADVVCVTLASLGSGVLAGEEFDRALLDEATQATEPLALLGFLRAPKVVLAGDPQQLPPTVLSQEAAKAGLGTSLFERLLQDHGDEVKRMLREQYRMNAAIMAFPSKEMYGGELRAHPSVADRTLSSVLDSGSGAEVDAPPVLYLDTAGKGFDEEVEPTTHSLLNPGEATYVIARVRQLLSLGLAPREVAVIAPYSAQARHLREALEAVHPEVEVDTVDAFQGREKDAILVSMTRSNSEGQLGFLNDLRRMNVALTRARRHLFVVGDSATLSSHPFYARFIEGTQTDGGYRSAWEWPDPAEQ</sequence>
<dbReference type="SMART" id="SM00382">
    <property type="entry name" value="AAA"/>
    <property type="match status" value="1"/>
</dbReference>
<dbReference type="InterPro" id="IPR048761">
    <property type="entry name" value="SMUBP-2_HCS1_1B"/>
</dbReference>
<evidence type="ECO:0000256" key="6">
    <source>
        <dbReference type="ARBA" id="ARBA00022801"/>
    </source>
</evidence>
<name>H8MUJ3_CORCM</name>
<dbReference type="HOGENOM" id="CLU_001666_8_2_7"/>